<feature type="compositionally biased region" description="Basic and acidic residues" evidence="1">
    <location>
        <begin position="8"/>
        <end position="20"/>
    </location>
</feature>
<keyword evidence="3" id="KW-1185">Reference proteome</keyword>
<sequence>MGSVHNIDPAKARGVREPRAPDNPNPAEALRRIGEQLAETRLGLTVAEIHLVLVSDRLDRVLDHGERTMDFVRECQEARELTDIAEMERVRDRLRAVLTDLDATRP</sequence>
<evidence type="ECO:0000256" key="1">
    <source>
        <dbReference type="SAM" id="MobiDB-lite"/>
    </source>
</evidence>
<evidence type="ECO:0000313" key="2">
    <source>
        <dbReference type="EMBL" id="EWY37059.1"/>
    </source>
</evidence>
<dbReference type="AlphaFoldDB" id="W9GTF0"/>
<name>W9GTF0_9PROT</name>
<reference evidence="2 3" key="1">
    <citation type="submission" date="2013-08" db="EMBL/GenBank/DDBJ databases">
        <title>The genome sequence of Skermanella stibiiresistens.</title>
        <authorList>
            <person name="Zhu W."/>
            <person name="Wang G."/>
        </authorList>
    </citation>
    <scope>NUCLEOTIDE SEQUENCE [LARGE SCALE GENOMIC DNA]</scope>
    <source>
        <strain evidence="2 3">SB22</strain>
    </source>
</reference>
<evidence type="ECO:0000313" key="3">
    <source>
        <dbReference type="Proteomes" id="UP000019486"/>
    </source>
</evidence>
<accession>W9GTF0</accession>
<protein>
    <submittedName>
        <fullName evidence="2">Uncharacterized protein</fullName>
    </submittedName>
</protein>
<comment type="caution">
    <text evidence="2">The sequence shown here is derived from an EMBL/GenBank/DDBJ whole genome shotgun (WGS) entry which is preliminary data.</text>
</comment>
<dbReference type="STRING" id="1385369.N825_21680"/>
<dbReference type="Proteomes" id="UP000019486">
    <property type="component" value="Unassembled WGS sequence"/>
</dbReference>
<dbReference type="RefSeq" id="WP_037459502.1">
    <property type="nucleotide sequence ID" value="NZ_AVFL01000031.1"/>
</dbReference>
<gene>
    <name evidence="2" type="ORF">N825_21680</name>
</gene>
<organism evidence="2 3">
    <name type="scientific">Skermanella stibiiresistens SB22</name>
    <dbReference type="NCBI Taxonomy" id="1385369"/>
    <lineage>
        <taxon>Bacteria</taxon>
        <taxon>Pseudomonadati</taxon>
        <taxon>Pseudomonadota</taxon>
        <taxon>Alphaproteobacteria</taxon>
        <taxon>Rhodospirillales</taxon>
        <taxon>Azospirillaceae</taxon>
        <taxon>Skermanella</taxon>
    </lineage>
</organism>
<dbReference type="EMBL" id="AVFL01000031">
    <property type="protein sequence ID" value="EWY37059.1"/>
    <property type="molecule type" value="Genomic_DNA"/>
</dbReference>
<feature type="region of interest" description="Disordered" evidence="1">
    <location>
        <begin position="1"/>
        <end position="27"/>
    </location>
</feature>
<proteinExistence type="predicted"/>